<evidence type="ECO:0000256" key="1">
    <source>
        <dbReference type="SAM" id="Phobius"/>
    </source>
</evidence>
<reference evidence="2" key="1">
    <citation type="journal article" date="2021" name="PeerJ">
        <title>Extensive microbial diversity within the chicken gut microbiome revealed by metagenomics and culture.</title>
        <authorList>
            <person name="Gilroy R."/>
            <person name="Ravi A."/>
            <person name="Getino M."/>
            <person name="Pursley I."/>
            <person name="Horton D.L."/>
            <person name="Alikhan N.F."/>
            <person name="Baker D."/>
            <person name="Gharbi K."/>
            <person name="Hall N."/>
            <person name="Watson M."/>
            <person name="Adriaenssens E.M."/>
            <person name="Foster-Nyarko E."/>
            <person name="Jarju S."/>
            <person name="Secka A."/>
            <person name="Antonio M."/>
            <person name="Oren A."/>
            <person name="Chaudhuri R.R."/>
            <person name="La Ragione R."/>
            <person name="Hildebrand F."/>
            <person name="Pallen M.J."/>
        </authorList>
    </citation>
    <scope>NUCLEOTIDE SEQUENCE</scope>
    <source>
        <strain evidence="2">CHK195-9823</strain>
    </source>
</reference>
<gene>
    <name evidence="2" type="ORF">H9747_02265</name>
</gene>
<name>A0A9D1TFB9_9FIRM</name>
<evidence type="ECO:0000313" key="3">
    <source>
        <dbReference type="Proteomes" id="UP000886814"/>
    </source>
</evidence>
<feature type="transmembrane region" description="Helical" evidence="1">
    <location>
        <begin position="124"/>
        <end position="147"/>
    </location>
</feature>
<reference evidence="2" key="2">
    <citation type="submission" date="2021-04" db="EMBL/GenBank/DDBJ databases">
        <authorList>
            <person name="Gilroy R."/>
        </authorList>
    </citation>
    <scope>NUCLEOTIDE SEQUENCE</scope>
    <source>
        <strain evidence="2">CHK195-9823</strain>
    </source>
</reference>
<dbReference type="AlphaFoldDB" id="A0A9D1TFB9"/>
<accession>A0A9D1TFB9</accession>
<proteinExistence type="predicted"/>
<feature type="transmembrane region" description="Helical" evidence="1">
    <location>
        <begin position="198"/>
        <end position="216"/>
    </location>
</feature>
<feature type="transmembrane region" description="Helical" evidence="1">
    <location>
        <begin position="154"/>
        <end position="178"/>
    </location>
</feature>
<dbReference type="Proteomes" id="UP000886814">
    <property type="component" value="Unassembled WGS sequence"/>
</dbReference>
<keyword evidence="1" id="KW-0812">Transmembrane</keyword>
<protein>
    <submittedName>
        <fullName evidence="2">Uncharacterized protein</fullName>
    </submittedName>
</protein>
<evidence type="ECO:0000313" key="2">
    <source>
        <dbReference type="EMBL" id="HIV37816.1"/>
    </source>
</evidence>
<comment type="caution">
    <text evidence="2">The sequence shown here is derived from an EMBL/GenBank/DDBJ whole genome shotgun (WGS) entry which is preliminary data.</text>
</comment>
<keyword evidence="1" id="KW-0472">Membrane</keyword>
<feature type="transmembrane region" description="Helical" evidence="1">
    <location>
        <begin position="92"/>
        <end position="112"/>
    </location>
</feature>
<dbReference type="EMBL" id="DXIQ01000011">
    <property type="protein sequence ID" value="HIV37816.1"/>
    <property type="molecule type" value="Genomic_DNA"/>
</dbReference>
<feature type="transmembrane region" description="Helical" evidence="1">
    <location>
        <begin position="12"/>
        <end position="32"/>
    </location>
</feature>
<organism evidence="2 3">
    <name type="scientific">Candidatus Blautia stercorigallinarum</name>
    <dbReference type="NCBI Taxonomy" id="2838501"/>
    <lineage>
        <taxon>Bacteria</taxon>
        <taxon>Bacillati</taxon>
        <taxon>Bacillota</taxon>
        <taxon>Clostridia</taxon>
        <taxon>Lachnospirales</taxon>
        <taxon>Lachnospiraceae</taxon>
        <taxon>Blautia</taxon>
    </lineage>
</organism>
<keyword evidence="1" id="KW-1133">Transmembrane helix</keyword>
<feature type="transmembrane region" description="Helical" evidence="1">
    <location>
        <begin position="52"/>
        <end position="71"/>
    </location>
</feature>
<sequence length="226" mass="25795">MKREKRILKMVWEDLWVGLGLVLVLCAAQFIRSSQWNLERLRELAASSFPDSLILVSAATLTLMIYSRYSAYEPLKIFMGYTRKGVFWDMQLVKLLSALFVALISGGAMVFGRWSLTIWKDLSMVFWGFVLMMLTQGIEELLTILYLKTRKQWIVLIAIVAACAAIGGFVGYNTTALINENDFSGIQISFLFLQENPLLWLTVSAAAYCLMGYFSWKLLKNLEVRI</sequence>